<dbReference type="EMBL" id="JBHUHP010000009">
    <property type="protein sequence ID" value="MFD2091704.1"/>
    <property type="molecule type" value="Genomic_DNA"/>
</dbReference>
<accession>A0ABW4X9B5</accession>
<evidence type="ECO:0000313" key="2">
    <source>
        <dbReference type="EMBL" id="MFD2091704.1"/>
    </source>
</evidence>
<gene>
    <name evidence="2" type="ORF">ACFSHS_08970</name>
</gene>
<evidence type="ECO:0000256" key="1">
    <source>
        <dbReference type="SAM" id="MobiDB-lite"/>
    </source>
</evidence>
<feature type="region of interest" description="Disordered" evidence="1">
    <location>
        <begin position="147"/>
        <end position="229"/>
    </location>
</feature>
<feature type="compositionally biased region" description="Low complexity" evidence="1">
    <location>
        <begin position="260"/>
        <end position="280"/>
    </location>
</feature>
<evidence type="ECO:0000313" key="3">
    <source>
        <dbReference type="Proteomes" id="UP001597402"/>
    </source>
</evidence>
<organism evidence="2 3">
    <name type="scientific">Blastococcus deserti</name>
    <dbReference type="NCBI Taxonomy" id="2259033"/>
    <lineage>
        <taxon>Bacteria</taxon>
        <taxon>Bacillati</taxon>
        <taxon>Actinomycetota</taxon>
        <taxon>Actinomycetes</taxon>
        <taxon>Geodermatophilales</taxon>
        <taxon>Geodermatophilaceae</taxon>
        <taxon>Blastococcus</taxon>
    </lineage>
</organism>
<sequence length="330" mass="33303">MTTPADDTAVEDAFEAYLAGRPVPEQAAALAVFSEAVRATASRPGRPNAALAELLATGLLTDQSSPSARTAQSAGGLPSRWAARIRNRRRFAMLFPALLAKIFSAGAVAQAATGAGIVVVAVTGTGAVGALPDPMQDTFATVVSTVTPLEPPTSDETTSDETASDETASDETASDETASDETTSEEKGPEESPTGTEGEDERAPDDPAGAAPTLEEWKEGPAEGQSFGSWVSQGARLGYKDGVDVSEYAHAKNQQRKSGPVTPTPTATPTATAEPTTVPEETTEVQQSEPPVAPAATAAPGGGKKGPGATSGSGKGNGGGKGQAQGNGRK</sequence>
<feature type="compositionally biased region" description="Acidic residues" evidence="1">
    <location>
        <begin position="157"/>
        <end position="183"/>
    </location>
</feature>
<comment type="caution">
    <text evidence="2">The sequence shown here is derived from an EMBL/GenBank/DDBJ whole genome shotgun (WGS) entry which is preliminary data.</text>
</comment>
<name>A0ABW4X9B5_9ACTN</name>
<proteinExistence type="predicted"/>
<feature type="compositionally biased region" description="Gly residues" evidence="1">
    <location>
        <begin position="300"/>
        <end position="330"/>
    </location>
</feature>
<reference evidence="3" key="1">
    <citation type="journal article" date="2019" name="Int. J. Syst. Evol. Microbiol.">
        <title>The Global Catalogue of Microorganisms (GCM) 10K type strain sequencing project: providing services to taxonomists for standard genome sequencing and annotation.</title>
        <authorList>
            <consortium name="The Broad Institute Genomics Platform"/>
            <consortium name="The Broad Institute Genome Sequencing Center for Infectious Disease"/>
            <person name="Wu L."/>
            <person name="Ma J."/>
        </authorList>
    </citation>
    <scope>NUCLEOTIDE SEQUENCE [LARGE SCALE GENOMIC DNA]</scope>
    <source>
        <strain evidence="3">JCM 3338</strain>
    </source>
</reference>
<feature type="region of interest" description="Disordered" evidence="1">
    <location>
        <begin position="248"/>
        <end position="330"/>
    </location>
</feature>
<keyword evidence="3" id="KW-1185">Reference proteome</keyword>
<dbReference type="RefSeq" id="WP_376874244.1">
    <property type="nucleotide sequence ID" value="NZ_JBHUHP010000009.1"/>
</dbReference>
<protein>
    <submittedName>
        <fullName evidence="2">Uncharacterized protein</fullName>
    </submittedName>
</protein>
<dbReference type="Proteomes" id="UP001597402">
    <property type="component" value="Unassembled WGS sequence"/>
</dbReference>